<dbReference type="SUPFAM" id="SSF47226">
    <property type="entry name" value="Histidine-containing phosphotransfer domain, HPT domain"/>
    <property type="match status" value="1"/>
</dbReference>
<dbReference type="Gene3D" id="1.20.120.160">
    <property type="entry name" value="HPT domain"/>
    <property type="match status" value="1"/>
</dbReference>
<dbReference type="GO" id="GO:0000160">
    <property type="term" value="P:phosphorelay signal transduction system"/>
    <property type="evidence" value="ECO:0007669"/>
    <property type="project" value="InterPro"/>
</dbReference>
<evidence type="ECO:0000313" key="1">
    <source>
        <dbReference type="EMBL" id="SMO57359.1"/>
    </source>
</evidence>
<evidence type="ECO:0000313" key="2">
    <source>
        <dbReference type="Proteomes" id="UP000316030"/>
    </source>
</evidence>
<keyword evidence="2" id="KW-1185">Reference proteome</keyword>
<dbReference type="InterPro" id="IPR036641">
    <property type="entry name" value="HPT_dom_sf"/>
</dbReference>
<gene>
    <name evidence="1" type="ORF">SAMN06265173_10666</name>
</gene>
<evidence type="ECO:0008006" key="3">
    <source>
        <dbReference type="Google" id="ProtNLM"/>
    </source>
</evidence>
<dbReference type="Proteomes" id="UP000316030">
    <property type="component" value="Unassembled WGS sequence"/>
</dbReference>
<dbReference type="AlphaFoldDB" id="A0A521CD62"/>
<dbReference type="EMBL" id="FXTO01000006">
    <property type="protein sequence ID" value="SMO57359.1"/>
    <property type="molecule type" value="Genomic_DNA"/>
</dbReference>
<reference evidence="1 2" key="1">
    <citation type="submission" date="2017-05" db="EMBL/GenBank/DDBJ databases">
        <authorList>
            <person name="Varghese N."/>
            <person name="Submissions S."/>
        </authorList>
    </citation>
    <scope>NUCLEOTIDE SEQUENCE [LARGE SCALE GENOMIC DNA]</scope>
    <source>
        <strain evidence="1 2">DSM 29506</strain>
    </source>
</reference>
<organism evidence="1 2">
    <name type="scientific">Thalassovita litoralis</name>
    <dbReference type="NCBI Taxonomy" id="1010611"/>
    <lineage>
        <taxon>Bacteria</taxon>
        <taxon>Pseudomonadati</taxon>
        <taxon>Pseudomonadota</taxon>
        <taxon>Alphaproteobacteria</taxon>
        <taxon>Rhodobacterales</taxon>
        <taxon>Roseobacteraceae</taxon>
        <taxon>Thalassovita</taxon>
    </lineage>
</organism>
<sequence length="114" mass="12545">MRLDAGQLNDLYLDLGDAGASDVLCRAMEELTQRLTEADRQYRSAEFRDLRKTVRSLVGISDQVGMRKLAQVAIHVVDCVDRGDPVALAATLGRLMRLGEQSLSAAWDLQGLTL</sequence>
<name>A0A521CD62_9RHOB</name>
<accession>A0A521CD62</accession>
<protein>
    <recommendedName>
        <fullName evidence="3">Hpt domain-containing protein</fullName>
    </recommendedName>
</protein>
<proteinExistence type="predicted"/>